<name>A0A226GVM3_9FLAO</name>
<proteinExistence type="predicted"/>
<dbReference type="Gene3D" id="2.60.40.1930">
    <property type="match status" value="1"/>
</dbReference>
<evidence type="ECO:0000313" key="1">
    <source>
        <dbReference type="EMBL" id="OXA86033.1"/>
    </source>
</evidence>
<organism evidence="1 2">
    <name type="scientific">Flavobacterium hercynium</name>
    <dbReference type="NCBI Taxonomy" id="387094"/>
    <lineage>
        <taxon>Bacteria</taxon>
        <taxon>Pseudomonadati</taxon>
        <taxon>Bacteroidota</taxon>
        <taxon>Flavobacteriia</taxon>
        <taxon>Flavobacteriales</taxon>
        <taxon>Flavobacteriaceae</taxon>
        <taxon>Flavobacterium</taxon>
    </lineage>
</organism>
<dbReference type="Proteomes" id="UP000198345">
    <property type="component" value="Unassembled WGS sequence"/>
</dbReference>
<gene>
    <name evidence="1" type="ORF">B0A66_18380</name>
</gene>
<dbReference type="EMBL" id="MUGW01000043">
    <property type="protein sequence ID" value="OXA86033.1"/>
    <property type="molecule type" value="Genomic_DNA"/>
</dbReference>
<reference evidence="1 2" key="1">
    <citation type="submission" date="2016-11" db="EMBL/GenBank/DDBJ databases">
        <title>Whole genomes of Flavobacteriaceae.</title>
        <authorList>
            <person name="Stine C."/>
            <person name="Li C."/>
            <person name="Tadesse D."/>
        </authorList>
    </citation>
    <scope>NUCLEOTIDE SEQUENCE [LARGE SCALE GENOMIC DNA]</scope>
    <source>
        <strain evidence="1 2">DSM 18292</strain>
    </source>
</reference>
<accession>A0A226GVM3</accession>
<sequence>MWQFPAYSQNGSTVSESKMIPEVLAKQFHDLSKNNTSDLVYLQTSKNIYETEEDVWFKGYVLDAQFFLPSGNSKILFVQLIEDKTDKVVWEKKYEIESGFVNGHLFLDSNLAEGTYTLAAYSSFSYTRNSKEFYALKKLEVLKSISRKEIFKPVKKDITLHFNVFPEGGKLVHGIENTLAFKAVDSNGLPIDVSGSLYENNKPLLDLKSIHAGMGSFVFTPDADKKYHILLTSPASGGKFSLGEIYRSGKTLQLAGQTKETLIFKVSQSAALKEETVYLRTQVRGIVYSIAVGLLKKELIIKVPLKDIPQGIAEVTLFSENSVPEAERLVYVNPDQKLNINAQLDKNSYETREKATLKIKVTDQNGQPAAAHLGLSVYDKLYQNKGDAKNIFTHYLLSTQLKGNIYDPAYYFNTQNKNRHQALNLLLLTQGWRSYVWEESNLREKVKTVIPIVSDELKAKISLRKNNAKTTEAPPQGIKVFSADEHKGSDIVLADEAGVFFITPDHLRKGQGGYTYLKLMTPQESKYHIDIKDFSFEEINRERKIKTVLYPIPALLNKKTEDLQLIGDRPDINKLNEVLITSKKKIIFRDKFIGKLDSLAKIKPSTDYVCENGILNCPKHPPYPNYKFINTTNNRQFSEAELLVMFNIAAIKGFYGKKVFYEPIYDLITINDPTADYRNTLYWKPDLITNEQGEATVSFFCSDINTSYLGNIEGVSGDGLLGTENFEFLVKKK</sequence>
<evidence type="ECO:0000313" key="2">
    <source>
        <dbReference type="Proteomes" id="UP000198345"/>
    </source>
</evidence>
<keyword evidence="2" id="KW-1185">Reference proteome</keyword>
<protein>
    <recommendedName>
        <fullName evidence="3">Macroglobulin domain-containing protein</fullName>
    </recommendedName>
</protein>
<dbReference type="AlphaFoldDB" id="A0A226GVM3"/>
<evidence type="ECO:0008006" key="3">
    <source>
        <dbReference type="Google" id="ProtNLM"/>
    </source>
</evidence>
<comment type="caution">
    <text evidence="1">The sequence shown here is derived from an EMBL/GenBank/DDBJ whole genome shotgun (WGS) entry which is preliminary data.</text>
</comment>
<dbReference type="OrthoDB" id="679547at2"/>